<sequence>MFFRSPFNVCVLLCLHICNREGLQGLHLWVLPFLQVLPCLQELLDLQAQHLQLKTTTLVESKRHYYVPTTPPSKKNQWRFMVRCRPLGLGKATTWDNSQAGNLFLRRGKLTGGNLLCKTSIGSQAG</sequence>
<reference evidence="3" key="2">
    <citation type="submission" date="2025-08" db="UniProtKB">
        <authorList>
            <consortium name="RefSeq"/>
        </authorList>
    </citation>
    <scope>IDENTIFICATION</scope>
    <source>
        <tissue evidence="3">Leaf</tissue>
    </source>
</reference>
<dbReference type="RefSeq" id="XP_019085936.1">
    <property type="nucleotide sequence ID" value="XM_019230391.1"/>
</dbReference>
<evidence type="ECO:0000256" key="1">
    <source>
        <dbReference type="SAM" id="SignalP"/>
    </source>
</evidence>
<name>A0ABM1QGP8_CAMSA</name>
<organism evidence="2 3">
    <name type="scientific">Camelina sativa</name>
    <name type="common">False flax</name>
    <name type="synonym">Myagrum sativum</name>
    <dbReference type="NCBI Taxonomy" id="90675"/>
    <lineage>
        <taxon>Eukaryota</taxon>
        <taxon>Viridiplantae</taxon>
        <taxon>Streptophyta</taxon>
        <taxon>Embryophyta</taxon>
        <taxon>Tracheophyta</taxon>
        <taxon>Spermatophyta</taxon>
        <taxon>Magnoliopsida</taxon>
        <taxon>eudicotyledons</taxon>
        <taxon>Gunneridae</taxon>
        <taxon>Pentapetalae</taxon>
        <taxon>rosids</taxon>
        <taxon>malvids</taxon>
        <taxon>Brassicales</taxon>
        <taxon>Brassicaceae</taxon>
        <taxon>Camelineae</taxon>
        <taxon>Camelina</taxon>
    </lineage>
</organism>
<keyword evidence="2" id="KW-1185">Reference proteome</keyword>
<accession>A0ABM1QGP8</accession>
<protein>
    <submittedName>
        <fullName evidence="3">Uncharacterized protein LOC109126643</fullName>
    </submittedName>
</protein>
<reference evidence="2" key="1">
    <citation type="journal article" date="2014" name="Nat. Commun.">
        <title>The emerging biofuel crop Camelina sativa retains a highly undifferentiated hexaploid genome structure.</title>
        <authorList>
            <person name="Kagale S."/>
            <person name="Koh C."/>
            <person name="Nixon J."/>
            <person name="Bollina V."/>
            <person name="Clarke W.E."/>
            <person name="Tuteja R."/>
            <person name="Spillane C."/>
            <person name="Robinson S.J."/>
            <person name="Links M.G."/>
            <person name="Clarke C."/>
            <person name="Higgins E.E."/>
            <person name="Huebert T."/>
            <person name="Sharpe A.G."/>
            <person name="Parkin I.A."/>
        </authorList>
    </citation>
    <scope>NUCLEOTIDE SEQUENCE [LARGE SCALE GENOMIC DNA]</scope>
    <source>
        <strain evidence="2">cv. DH55</strain>
    </source>
</reference>
<feature type="signal peptide" evidence="1">
    <location>
        <begin position="1"/>
        <end position="22"/>
    </location>
</feature>
<evidence type="ECO:0000313" key="3">
    <source>
        <dbReference type="RefSeq" id="XP_019085936.1"/>
    </source>
</evidence>
<gene>
    <name evidence="3" type="primary">LOC109126643</name>
</gene>
<feature type="chain" id="PRO_5045825728" evidence="1">
    <location>
        <begin position="23"/>
        <end position="126"/>
    </location>
</feature>
<dbReference type="Proteomes" id="UP000694864">
    <property type="component" value="Chromosome 9"/>
</dbReference>
<dbReference type="GeneID" id="109126643"/>
<proteinExistence type="predicted"/>
<keyword evidence="1" id="KW-0732">Signal</keyword>
<evidence type="ECO:0000313" key="2">
    <source>
        <dbReference type="Proteomes" id="UP000694864"/>
    </source>
</evidence>